<comment type="caution">
    <text evidence="1">The sequence shown here is derived from an EMBL/GenBank/DDBJ whole genome shotgun (WGS) entry which is preliminary data.</text>
</comment>
<organism evidence="1 2">
    <name type="scientific">Candidatus Xenolissoclinum pacificiensis L6</name>
    <dbReference type="NCBI Taxonomy" id="1401685"/>
    <lineage>
        <taxon>Bacteria</taxon>
        <taxon>Pseudomonadati</taxon>
        <taxon>Pseudomonadota</taxon>
        <taxon>Alphaproteobacteria</taxon>
        <taxon>Rickettsiales</taxon>
        <taxon>Anaplasmataceae</taxon>
        <taxon>Candidatus Xenolissoclinum</taxon>
    </lineage>
</organism>
<accession>W2V2V7</accession>
<keyword evidence="2" id="KW-1185">Reference proteome</keyword>
<gene>
    <name evidence="1" type="ORF">P857_943</name>
</gene>
<name>W2V2V7_9RICK</name>
<dbReference type="EMBL" id="AXCJ01000001">
    <property type="protein sequence ID" value="ETO91768.1"/>
    <property type="molecule type" value="Genomic_DNA"/>
</dbReference>
<dbReference type="Proteomes" id="UP000018951">
    <property type="component" value="Unassembled WGS sequence"/>
</dbReference>
<reference evidence="1 2" key="1">
    <citation type="journal article" date="2013" name="PLoS ONE">
        <title>Bacterial endosymbiosis in a chordate host: long-term co-evolution and conservation of secondary metabolism.</title>
        <authorList>
            <person name="Kwan J.C."/>
            <person name="Schmidt E.W."/>
        </authorList>
    </citation>
    <scope>NUCLEOTIDE SEQUENCE [LARGE SCALE GENOMIC DNA]</scope>
    <source>
        <strain evidence="2">L6</strain>
    </source>
</reference>
<protein>
    <submittedName>
        <fullName evidence="1">Uncharacterized protein</fullName>
    </submittedName>
</protein>
<dbReference type="STRING" id="1401685.P857_943"/>
<evidence type="ECO:0000313" key="1">
    <source>
        <dbReference type="EMBL" id="ETO91768.1"/>
    </source>
</evidence>
<proteinExistence type="predicted"/>
<sequence length="47" mass="5634">MYRDLYKEYHYKTINHGIDECVNQDPNTTEGSFSHLERMIVGIYHSQ</sequence>
<dbReference type="AlphaFoldDB" id="W2V2V7"/>
<evidence type="ECO:0000313" key="2">
    <source>
        <dbReference type="Proteomes" id="UP000018951"/>
    </source>
</evidence>